<proteinExistence type="inferred from homology"/>
<evidence type="ECO:0000313" key="5">
    <source>
        <dbReference type="EMBL" id="HCT14151.1"/>
    </source>
</evidence>
<evidence type="ECO:0000259" key="3">
    <source>
        <dbReference type="Pfam" id="PF00501"/>
    </source>
</evidence>
<reference evidence="5 6" key="1">
    <citation type="journal article" date="2018" name="Nat. Biotechnol.">
        <title>A standardized bacterial taxonomy based on genome phylogeny substantially revises the tree of life.</title>
        <authorList>
            <person name="Parks D.H."/>
            <person name="Chuvochina M."/>
            <person name="Waite D.W."/>
            <person name="Rinke C."/>
            <person name="Skarshewski A."/>
            <person name="Chaumeil P.A."/>
            <person name="Hugenholtz P."/>
        </authorList>
    </citation>
    <scope>NUCLEOTIDE SEQUENCE [LARGE SCALE GENOMIC DNA]</scope>
    <source>
        <strain evidence="5">UBA11247</strain>
    </source>
</reference>
<dbReference type="Pfam" id="PF13193">
    <property type="entry name" value="AMP-binding_C"/>
    <property type="match status" value="1"/>
</dbReference>
<name>A0A3D4SYT0_9CORY</name>
<dbReference type="Proteomes" id="UP000261739">
    <property type="component" value="Unassembled WGS sequence"/>
</dbReference>
<dbReference type="EMBL" id="DQID01000139">
    <property type="protein sequence ID" value="HCT14151.1"/>
    <property type="molecule type" value="Genomic_DNA"/>
</dbReference>
<dbReference type="RefSeq" id="WP_010121909.1">
    <property type="nucleotide sequence ID" value="NZ_DAITTW010000046.1"/>
</dbReference>
<comment type="caution">
    <text evidence="5">The sequence shown here is derived from an EMBL/GenBank/DDBJ whole genome shotgun (WGS) entry which is preliminary data.</text>
</comment>
<dbReference type="PANTHER" id="PTHR24096">
    <property type="entry name" value="LONG-CHAIN-FATTY-ACID--COA LIGASE"/>
    <property type="match status" value="1"/>
</dbReference>
<evidence type="ECO:0000256" key="1">
    <source>
        <dbReference type="ARBA" id="ARBA00006432"/>
    </source>
</evidence>
<dbReference type="GO" id="GO:0016405">
    <property type="term" value="F:CoA-ligase activity"/>
    <property type="evidence" value="ECO:0007669"/>
    <property type="project" value="TreeGrafter"/>
</dbReference>
<protein>
    <submittedName>
        <fullName evidence="5">4-coumarate--CoA ligase family protein</fullName>
    </submittedName>
</protein>
<feature type="domain" description="AMP-dependent synthetase/ligase" evidence="3">
    <location>
        <begin position="29"/>
        <end position="386"/>
    </location>
</feature>
<gene>
    <name evidence="5" type="ORF">DIW82_04970</name>
</gene>
<organism evidence="5 6">
    <name type="scientific">Corynebacterium nuruki</name>
    <dbReference type="NCBI Taxonomy" id="1032851"/>
    <lineage>
        <taxon>Bacteria</taxon>
        <taxon>Bacillati</taxon>
        <taxon>Actinomycetota</taxon>
        <taxon>Actinomycetes</taxon>
        <taxon>Mycobacteriales</taxon>
        <taxon>Corynebacteriaceae</taxon>
        <taxon>Corynebacterium</taxon>
    </lineage>
</organism>
<dbReference type="PROSITE" id="PS00455">
    <property type="entry name" value="AMP_BINDING"/>
    <property type="match status" value="1"/>
</dbReference>
<dbReference type="PANTHER" id="PTHR24096:SF149">
    <property type="entry name" value="AMP-BINDING DOMAIN-CONTAINING PROTEIN-RELATED"/>
    <property type="match status" value="1"/>
</dbReference>
<dbReference type="Pfam" id="PF00501">
    <property type="entry name" value="AMP-binding"/>
    <property type="match status" value="1"/>
</dbReference>
<dbReference type="SUPFAM" id="SSF56801">
    <property type="entry name" value="Acetyl-CoA synthetase-like"/>
    <property type="match status" value="1"/>
</dbReference>
<dbReference type="Gene3D" id="3.30.300.30">
    <property type="match status" value="1"/>
</dbReference>
<dbReference type="Gene3D" id="3.40.50.12780">
    <property type="entry name" value="N-terminal domain of ligase-like"/>
    <property type="match status" value="1"/>
</dbReference>
<comment type="similarity">
    <text evidence="1">Belongs to the ATP-dependent AMP-binding enzyme family.</text>
</comment>
<dbReference type="InterPro" id="IPR025110">
    <property type="entry name" value="AMP-bd_C"/>
</dbReference>
<dbReference type="InterPro" id="IPR000873">
    <property type="entry name" value="AMP-dep_synth/lig_dom"/>
</dbReference>
<dbReference type="STRING" id="863239.GCA_000213935_00681"/>
<evidence type="ECO:0000259" key="4">
    <source>
        <dbReference type="Pfam" id="PF13193"/>
    </source>
</evidence>
<evidence type="ECO:0000313" key="6">
    <source>
        <dbReference type="Proteomes" id="UP000261739"/>
    </source>
</evidence>
<keyword evidence="2 5" id="KW-0436">Ligase</keyword>
<sequence length="524" mass="56116">MPVTSEHSEVRVPGVGLYEYLYGSLAPADEDRTAVIDLAEGTETSFSTLRTHVDSAAGWLARRGIRKGDVIALQCPNSESFIVAAHAVWRLGAVLTPVELLATPRTVAHQITDSGAKLLLTLAGLGDGGEEAAELAGLSADQVVHLDTGRGLNQMYAERNTPPVVDFDPATHLAALPYSAGTTGLPKGVRLTHRNLVANMAQIEGTGLVGRDDVIFGVLPFFHIYGLTVLANLSVRLRATVIAAPRFQLRTFLRSHEDYKVTFSFIAPPVAVSLAKDASVADYDLSALRAVVSGAAPLDDRLARAVEDRLGIRVYQGYGLTEASPVTHMNFDDDLSRGSIGRPVAGTSHQIIDPDTRAEILPPTDGGLSDAGELWVRGPQVMDGYLGDDEATAAALPGDGWLRTGDIARQDADGNAFIVDRLKDIIKYKGHQVPPAELEAVLLSHPAVADVAVVGARTGTADEIPRAFIVTQPDVTADDALATELTDYVAARVEPYKRIRDIRFTTQIPKSTTGKILHHELRED</sequence>
<dbReference type="InterPro" id="IPR020845">
    <property type="entry name" value="AMP-binding_CS"/>
</dbReference>
<dbReference type="AlphaFoldDB" id="A0A3D4SYT0"/>
<dbReference type="InterPro" id="IPR042099">
    <property type="entry name" value="ANL_N_sf"/>
</dbReference>
<accession>A0A3D4SYT0</accession>
<evidence type="ECO:0000256" key="2">
    <source>
        <dbReference type="ARBA" id="ARBA00022598"/>
    </source>
</evidence>
<feature type="domain" description="AMP-binding enzyme C-terminal" evidence="4">
    <location>
        <begin position="437"/>
        <end position="515"/>
    </location>
</feature>
<dbReference type="InterPro" id="IPR045851">
    <property type="entry name" value="AMP-bd_C_sf"/>
</dbReference>